<dbReference type="GO" id="GO:0031012">
    <property type="term" value="C:extracellular matrix"/>
    <property type="evidence" value="ECO:0007669"/>
    <property type="project" value="TreeGrafter"/>
</dbReference>
<gene>
    <name evidence="3" type="ORF">NBR_LOCUS9186</name>
</gene>
<dbReference type="STRING" id="27835.A0A0N4Y0T9"/>
<keyword evidence="4" id="KW-1185">Reference proteome</keyword>
<organism evidence="5">
    <name type="scientific">Nippostrongylus brasiliensis</name>
    <name type="common">Rat hookworm</name>
    <dbReference type="NCBI Taxonomy" id="27835"/>
    <lineage>
        <taxon>Eukaryota</taxon>
        <taxon>Metazoa</taxon>
        <taxon>Ecdysozoa</taxon>
        <taxon>Nematoda</taxon>
        <taxon>Chromadorea</taxon>
        <taxon>Rhabditida</taxon>
        <taxon>Rhabditina</taxon>
        <taxon>Rhabditomorpha</taxon>
        <taxon>Strongyloidea</taxon>
        <taxon>Heligmosomidae</taxon>
        <taxon>Nippostrongylus</taxon>
    </lineage>
</organism>
<dbReference type="Pfam" id="PF19030">
    <property type="entry name" value="TSP1_ADAMTS"/>
    <property type="match status" value="2"/>
</dbReference>
<dbReference type="InterPro" id="IPR050439">
    <property type="entry name" value="ADAMTS_ADAMTS-like"/>
</dbReference>
<dbReference type="PROSITE" id="PS50092">
    <property type="entry name" value="TSP1"/>
    <property type="match status" value="2"/>
</dbReference>
<evidence type="ECO:0000313" key="4">
    <source>
        <dbReference type="Proteomes" id="UP000271162"/>
    </source>
</evidence>
<dbReference type="GO" id="GO:0006508">
    <property type="term" value="P:proteolysis"/>
    <property type="evidence" value="ECO:0007669"/>
    <property type="project" value="TreeGrafter"/>
</dbReference>
<evidence type="ECO:0000313" key="5">
    <source>
        <dbReference type="WBParaSite" id="NBR_0000918501-mRNA-1"/>
    </source>
</evidence>
<reference evidence="5" key="1">
    <citation type="submission" date="2017-02" db="UniProtKB">
        <authorList>
            <consortium name="WormBaseParasite"/>
        </authorList>
    </citation>
    <scope>IDENTIFICATION</scope>
</reference>
<dbReference type="Gene3D" id="2.20.100.10">
    <property type="entry name" value="Thrombospondin type-1 (TSP1) repeat"/>
    <property type="match status" value="1"/>
</dbReference>
<reference evidence="3 4" key="2">
    <citation type="submission" date="2018-11" db="EMBL/GenBank/DDBJ databases">
        <authorList>
            <consortium name="Pathogen Informatics"/>
        </authorList>
    </citation>
    <scope>NUCLEOTIDE SEQUENCE [LARGE SCALE GENOMIC DNA]</scope>
</reference>
<dbReference type="Proteomes" id="UP000271162">
    <property type="component" value="Unassembled WGS sequence"/>
</dbReference>
<dbReference type="PANTHER" id="PTHR13723">
    <property type="entry name" value="ADAMTS A DISINTEGRIN AND METALLOPROTEASE WITH THROMBOSPONDIN MOTIFS PROTEASE"/>
    <property type="match status" value="1"/>
</dbReference>
<comment type="subcellular location">
    <subcellularLocation>
        <location evidence="1">Secreted</location>
    </subcellularLocation>
</comment>
<protein>
    <submittedName>
        <fullName evidence="5">ADAM metallopeptidase with thrombospondin type 1 motif, 9</fullName>
    </submittedName>
</protein>
<dbReference type="GO" id="GO:0005576">
    <property type="term" value="C:extracellular region"/>
    <property type="evidence" value="ECO:0007669"/>
    <property type="project" value="UniProtKB-SubCell"/>
</dbReference>
<dbReference type="AlphaFoldDB" id="A0A0N4Y0T9"/>
<dbReference type="SUPFAM" id="SSF82895">
    <property type="entry name" value="TSP-1 type 1 repeat"/>
    <property type="match status" value="2"/>
</dbReference>
<dbReference type="InterPro" id="IPR036383">
    <property type="entry name" value="TSP1_rpt_sf"/>
</dbReference>
<evidence type="ECO:0000313" key="3">
    <source>
        <dbReference type="EMBL" id="VDL72775.1"/>
    </source>
</evidence>
<dbReference type="EMBL" id="UYSL01020105">
    <property type="protein sequence ID" value="VDL72775.1"/>
    <property type="molecule type" value="Genomic_DNA"/>
</dbReference>
<dbReference type="OMA" id="ENCINDS"/>
<dbReference type="InterPro" id="IPR000884">
    <property type="entry name" value="TSP1_rpt"/>
</dbReference>
<keyword evidence="2" id="KW-0964">Secreted</keyword>
<dbReference type="GO" id="GO:0004222">
    <property type="term" value="F:metalloendopeptidase activity"/>
    <property type="evidence" value="ECO:0007669"/>
    <property type="project" value="TreeGrafter"/>
</dbReference>
<evidence type="ECO:0000256" key="2">
    <source>
        <dbReference type="ARBA" id="ARBA00022525"/>
    </source>
</evidence>
<name>A0A0N4Y0T9_NIPBR</name>
<evidence type="ECO:0000256" key="1">
    <source>
        <dbReference type="ARBA" id="ARBA00004613"/>
    </source>
</evidence>
<sequence>MRRSVLIGFYSGWLASDWSECVPICGEGRRQRSVYCVHRTSDQTLNVPEKYCENQTKPASEENCINDSCGHWVTGSWTKCSASCGQGTRRRTVS</sequence>
<dbReference type="PANTHER" id="PTHR13723:SF311">
    <property type="entry name" value="ADAM CYSTEINE-RICH DOMAIN-CONTAINING PROTEIN"/>
    <property type="match status" value="1"/>
</dbReference>
<accession>A0A0N4Y0T9</accession>
<dbReference type="WBParaSite" id="NBR_0000918501-mRNA-1">
    <property type="protein sequence ID" value="NBR_0000918501-mRNA-1"/>
    <property type="gene ID" value="NBR_0000918501"/>
</dbReference>
<dbReference type="GO" id="GO:0030198">
    <property type="term" value="P:extracellular matrix organization"/>
    <property type="evidence" value="ECO:0007669"/>
    <property type="project" value="TreeGrafter"/>
</dbReference>
<proteinExistence type="predicted"/>